<evidence type="ECO:0000256" key="6">
    <source>
        <dbReference type="ARBA" id="ARBA00023187"/>
    </source>
</evidence>
<evidence type="ECO:0000313" key="9">
    <source>
        <dbReference type="Proteomes" id="UP000095282"/>
    </source>
</evidence>
<proteinExistence type="inferred from homology"/>
<dbReference type="PANTHER" id="PTHR16196">
    <property type="entry name" value="CELL CYCLE CONTROL PROTEIN CWF25"/>
    <property type="match status" value="1"/>
</dbReference>
<feature type="compositionally biased region" description="Basic residues" evidence="8">
    <location>
        <begin position="109"/>
        <end position="125"/>
    </location>
</feature>
<feature type="compositionally biased region" description="Basic and acidic residues" evidence="8">
    <location>
        <begin position="228"/>
        <end position="237"/>
    </location>
</feature>
<keyword evidence="7" id="KW-0539">Nucleus</keyword>
<organism evidence="9 10">
    <name type="scientific">Caenorhabditis tropicalis</name>
    <dbReference type="NCBI Taxonomy" id="1561998"/>
    <lineage>
        <taxon>Eukaryota</taxon>
        <taxon>Metazoa</taxon>
        <taxon>Ecdysozoa</taxon>
        <taxon>Nematoda</taxon>
        <taxon>Chromadorea</taxon>
        <taxon>Rhabditida</taxon>
        <taxon>Rhabditina</taxon>
        <taxon>Rhabditomorpha</taxon>
        <taxon>Rhabditoidea</taxon>
        <taxon>Rhabditidae</taxon>
        <taxon>Peloderinae</taxon>
        <taxon>Caenorhabditis</taxon>
    </lineage>
</organism>
<evidence type="ECO:0000256" key="5">
    <source>
        <dbReference type="ARBA" id="ARBA00023054"/>
    </source>
</evidence>
<comment type="similarity">
    <text evidence="2">Belongs to the CWC25 family.</text>
</comment>
<feature type="compositionally biased region" description="Basic and acidic residues" evidence="8">
    <location>
        <begin position="361"/>
        <end position="370"/>
    </location>
</feature>
<dbReference type="InterPro" id="IPR022209">
    <property type="entry name" value="CWC25"/>
</dbReference>
<dbReference type="GO" id="GO:0000398">
    <property type="term" value="P:mRNA splicing, via spliceosome"/>
    <property type="evidence" value="ECO:0007669"/>
    <property type="project" value="TreeGrafter"/>
</dbReference>
<dbReference type="Pfam" id="PF12542">
    <property type="entry name" value="CWC25"/>
    <property type="match status" value="1"/>
</dbReference>
<dbReference type="Proteomes" id="UP000095282">
    <property type="component" value="Unplaced"/>
</dbReference>
<feature type="region of interest" description="Disordered" evidence="8">
    <location>
        <begin position="435"/>
        <end position="458"/>
    </location>
</feature>
<protein>
    <submittedName>
        <fullName evidence="10">Pre-mRNA-splicing factor CWC25 homolog</fullName>
    </submittedName>
</protein>
<feature type="compositionally biased region" description="Basic and acidic residues" evidence="8">
    <location>
        <begin position="204"/>
        <end position="218"/>
    </location>
</feature>
<evidence type="ECO:0000256" key="4">
    <source>
        <dbReference type="ARBA" id="ARBA00022728"/>
    </source>
</evidence>
<dbReference type="AlphaFoldDB" id="A0A1I7TML4"/>
<dbReference type="InterPro" id="IPR051376">
    <property type="entry name" value="CWC25_splicing_factor"/>
</dbReference>
<feature type="compositionally biased region" description="Basic and acidic residues" evidence="8">
    <location>
        <begin position="156"/>
        <end position="180"/>
    </location>
</feature>
<reference evidence="10" key="1">
    <citation type="submission" date="2016-11" db="UniProtKB">
        <authorList>
            <consortium name="WormBaseParasite"/>
        </authorList>
    </citation>
    <scope>IDENTIFICATION</scope>
</reference>
<evidence type="ECO:0000256" key="2">
    <source>
        <dbReference type="ARBA" id="ARBA00006695"/>
    </source>
</evidence>
<evidence type="ECO:0000313" key="10">
    <source>
        <dbReference type="WBParaSite" id="Csp11.Scaffold628.g7425.t1"/>
    </source>
</evidence>
<evidence type="ECO:0000256" key="8">
    <source>
        <dbReference type="SAM" id="MobiDB-lite"/>
    </source>
</evidence>
<feature type="compositionally biased region" description="Basic residues" evidence="8">
    <location>
        <begin position="141"/>
        <end position="155"/>
    </location>
</feature>
<feature type="compositionally biased region" description="Basic and acidic residues" evidence="8">
    <location>
        <begin position="297"/>
        <end position="347"/>
    </location>
</feature>
<evidence type="ECO:0000256" key="7">
    <source>
        <dbReference type="ARBA" id="ARBA00023242"/>
    </source>
</evidence>
<dbReference type="STRING" id="1561998.A0A1I7TML4"/>
<feature type="compositionally biased region" description="Basic and acidic residues" evidence="8">
    <location>
        <begin position="398"/>
        <end position="412"/>
    </location>
</feature>
<feature type="region of interest" description="Disordered" evidence="8">
    <location>
        <begin position="398"/>
        <end position="417"/>
    </location>
</feature>
<keyword evidence="5" id="KW-0175">Coiled coil</keyword>
<evidence type="ECO:0000256" key="3">
    <source>
        <dbReference type="ARBA" id="ARBA00022664"/>
    </source>
</evidence>
<name>A0A1I7TML4_9PELO</name>
<dbReference type="PANTHER" id="PTHR16196:SF0">
    <property type="entry name" value="PRE-MRNA-SPLICING FACTOR CWC25 HOMOLOG"/>
    <property type="match status" value="1"/>
</dbReference>
<feature type="compositionally biased region" description="Basic residues" evidence="8">
    <location>
        <begin position="260"/>
        <end position="270"/>
    </location>
</feature>
<dbReference type="WBParaSite" id="Csp11.Scaffold628.g7425.t1">
    <property type="protein sequence ID" value="Csp11.Scaffold628.g7425.t1"/>
    <property type="gene ID" value="Csp11.Scaffold628.g7425"/>
</dbReference>
<keyword evidence="6" id="KW-0508">mRNA splicing</keyword>
<feature type="region of interest" description="Disordered" evidence="8">
    <location>
        <begin position="103"/>
        <end position="370"/>
    </location>
</feature>
<dbReference type="eggNOG" id="KOG3869">
    <property type="taxonomic scope" value="Eukaryota"/>
</dbReference>
<feature type="compositionally biased region" description="Low complexity" evidence="8">
    <location>
        <begin position="238"/>
        <end position="247"/>
    </location>
</feature>
<keyword evidence="4" id="KW-0747">Spliceosome</keyword>
<evidence type="ECO:0000256" key="1">
    <source>
        <dbReference type="ARBA" id="ARBA00004123"/>
    </source>
</evidence>
<comment type="subcellular location">
    <subcellularLocation>
        <location evidence="1">Nucleus</location>
    </subcellularLocation>
</comment>
<keyword evidence="3" id="KW-0507">mRNA processing</keyword>
<feature type="compositionally biased region" description="Basic and acidic residues" evidence="8">
    <location>
        <begin position="449"/>
        <end position="458"/>
    </location>
</feature>
<accession>A0A1I7TML4</accession>
<dbReference type="GO" id="GO:0005684">
    <property type="term" value="C:U2-type spliceosomal complex"/>
    <property type="evidence" value="ECO:0007669"/>
    <property type="project" value="TreeGrafter"/>
</dbReference>
<keyword evidence="9" id="KW-1185">Reference proteome</keyword>
<sequence>MYDGAKGNVHREDYLLGKKVDKNFEKYSDVVNAQKAEAIDSIVGTRAVFNSGQVTGLKTSSLQKDIIKSEDPFVAVKVREETKRRELMDNPLMKMKLMNTLKDMMTSKKEKKKSKKSKKKKKRARSSSSSDSDSSDEKSKDNRRRSTSPKRKRRYSDRSDEPKRVKRRESSGDHRKEDKMRKRSRSRSPEQRNSSQQHSRKPRRDSSRSLEKSRDKPRSPKRHRSRSRSKERERESMSPKQQSSSKTTSHHRHREENRKTRPVSRSRSRSRSADKSSSSRKQYDSHIPRHLQNQQRSDSESDDERRSNRRNDDEKEDRKKSYGLVEMRKRTSEKSEEAKAPSKEYKLIRIPTGRGNGNANKQREPRRMLSAEEKAARLAEMQDNVKWRDEVRDSNIAKGRVEDKEEKEEADKTGYAPSFIRTQMRVACDDMTMEKRLQSNKKGVQRSHGYMDRSFARK</sequence>